<dbReference type="InterPro" id="IPR043690">
    <property type="entry name" value="RimI"/>
</dbReference>
<accession>A0A1J5Q2B4</accession>
<evidence type="ECO:0000313" key="3">
    <source>
        <dbReference type="EMBL" id="OIQ74135.1"/>
    </source>
</evidence>
<dbReference type="PANTHER" id="PTHR43617">
    <property type="entry name" value="L-AMINO ACID N-ACETYLTRANSFERASE"/>
    <property type="match status" value="1"/>
</dbReference>
<evidence type="ECO:0000259" key="2">
    <source>
        <dbReference type="PROSITE" id="PS51186"/>
    </source>
</evidence>
<dbReference type="AlphaFoldDB" id="A0A1J5Q2B4"/>
<sequence length="172" mass="19216">MSAQVDDPLRQAALRDMTESDLHGVVSIETRAYEFPWSRGNFADSLNSRYVVQVMALPDGTVLGYFVAMPGVEEMHLLNITVDPALHGRGLGLHLLDGVLLAAVMLGAHLLWLEVRPSNRRAIRLYERYGFHAVAKRRNYYPALDAYGQPSKEDALVMSAPVDVLRERRGVN</sequence>
<dbReference type="NCBIfam" id="TIGR01575">
    <property type="entry name" value="rimI"/>
    <property type="match status" value="1"/>
</dbReference>
<organism evidence="3">
    <name type="scientific">mine drainage metagenome</name>
    <dbReference type="NCBI Taxonomy" id="410659"/>
    <lineage>
        <taxon>unclassified sequences</taxon>
        <taxon>metagenomes</taxon>
        <taxon>ecological metagenomes</taxon>
    </lineage>
</organism>
<comment type="caution">
    <text evidence="3">The sequence shown here is derived from an EMBL/GenBank/DDBJ whole genome shotgun (WGS) entry which is preliminary data.</text>
</comment>
<keyword evidence="1" id="KW-0472">Membrane</keyword>
<dbReference type="InterPro" id="IPR000182">
    <property type="entry name" value="GNAT_dom"/>
</dbReference>
<feature type="domain" description="N-acetyltransferase" evidence="2">
    <location>
        <begin position="12"/>
        <end position="163"/>
    </location>
</feature>
<reference evidence="3" key="1">
    <citation type="submission" date="2016-10" db="EMBL/GenBank/DDBJ databases">
        <title>Sequence of Gallionella enrichment culture.</title>
        <authorList>
            <person name="Poehlein A."/>
            <person name="Muehling M."/>
            <person name="Daniel R."/>
        </authorList>
    </citation>
    <scope>NUCLEOTIDE SEQUENCE</scope>
</reference>
<feature type="transmembrane region" description="Helical" evidence="1">
    <location>
        <begin position="50"/>
        <end position="71"/>
    </location>
</feature>
<gene>
    <name evidence="3" type="primary">mshD_19</name>
    <name evidence="3" type="ORF">GALL_442200</name>
</gene>
<dbReference type="Pfam" id="PF00583">
    <property type="entry name" value="Acetyltransf_1"/>
    <property type="match status" value="1"/>
</dbReference>
<dbReference type="GO" id="GO:0035447">
    <property type="term" value="F:mycothiol synthase activity"/>
    <property type="evidence" value="ECO:0007669"/>
    <property type="project" value="UniProtKB-EC"/>
</dbReference>
<dbReference type="HAMAP" id="MF_02210">
    <property type="entry name" value="RimI"/>
    <property type="match status" value="1"/>
</dbReference>
<feature type="transmembrane region" description="Helical" evidence="1">
    <location>
        <begin position="91"/>
        <end position="113"/>
    </location>
</feature>
<dbReference type="PANTHER" id="PTHR43617:SF35">
    <property type="entry name" value="[RIBOSOMAL PROTEIN BS18]-ALANINE N-ACETYLTRANSFERASE"/>
    <property type="match status" value="1"/>
</dbReference>
<keyword evidence="1" id="KW-0812">Transmembrane</keyword>
<dbReference type="PROSITE" id="PS51186">
    <property type="entry name" value="GNAT"/>
    <property type="match status" value="1"/>
</dbReference>
<dbReference type="SUPFAM" id="SSF55729">
    <property type="entry name" value="Acyl-CoA N-acyltransferases (Nat)"/>
    <property type="match status" value="1"/>
</dbReference>
<dbReference type="InterPro" id="IPR050276">
    <property type="entry name" value="MshD_Acetyltransferase"/>
</dbReference>
<dbReference type="EC" id="2.3.1.189" evidence="3"/>
<keyword evidence="3" id="KW-0012">Acyltransferase</keyword>
<dbReference type="InterPro" id="IPR006464">
    <property type="entry name" value="AcTrfase_RimI/Ard1"/>
</dbReference>
<name>A0A1J5Q2B4_9ZZZZ</name>
<proteinExistence type="inferred from homology"/>
<dbReference type="GO" id="GO:0008999">
    <property type="term" value="F:protein-N-terminal-alanine acetyltransferase activity"/>
    <property type="evidence" value="ECO:0007669"/>
    <property type="project" value="TreeGrafter"/>
</dbReference>
<keyword evidence="1" id="KW-1133">Transmembrane helix</keyword>
<dbReference type="InterPro" id="IPR016181">
    <property type="entry name" value="Acyl_CoA_acyltransferase"/>
</dbReference>
<dbReference type="Gene3D" id="3.40.630.30">
    <property type="match status" value="1"/>
</dbReference>
<dbReference type="EMBL" id="MLJW01002612">
    <property type="protein sequence ID" value="OIQ74135.1"/>
    <property type="molecule type" value="Genomic_DNA"/>
</dbReference>
<keyword evidence="3" id="KW-0808">Transferase</keyword>
<dbReference type="CDD" id="cd04301">
    <property type="entry name" value="NAT_SF"/>
    <property type="match status" value="1"/>
</dbReference>
<protein>
    <submittedName>
        <fullName evidence="3">Mycothiol acetyltransferase</fullName>
        <ecNumber evidence="3">2.3.1.189</ecNumber>
    </submittedName>
</protein>
<evidence type="ECO:0000256" key="1">
    <source>
        <dbReference type="SAM" id="Phobius"/>
    </source>
</evidence>